<name>A0A1H2SBA3_9GAMM</name>
<reference evidence="2 3" key="1">
    <citation type="submission" date="2016-10" db="EMBL/GenBank/DDBJ databases">
        <authorList>
            <person name="de Groot N.N."/>
        </authorList>
    </citation>
    <scope>NUCLEOTIDE SEQUENCE [LARGE SCALE GENOMIC DNA]</scope>
    <source>
        <strain evidence="2 3">CGMCC 1.7059</strain>
    </source>
</reference>
<evidence type="ECO:0000256" key="1">
    <source>
        <dbReference type="SAM" id="SignalP"/>
    </source>
</evidence>
<dbReference type="AlphaFoldDB" id="A0A1H2SBA3"/>
<evidence type="ECO:0000313" key="3">
    <source>
        <dbReference type="Proteomes" id="UP000199675"/>
    </source>
</evidence>
<dbReference type="OrthoDB" id="8757135at2"/>
<dbReference type="STRING" id="488533.SAMN04487960_10280"/>
<gene>
    <name evidence="2" type="ORF">SAMN04487960_10280</name>
</gene>
<proteinExistence type="predicted"/>
<dbReference type="EMBL" id="FNNE01000002">
    <property type="protein sequence ID" value="SDW28845.1"/>
    <property type="molecule type" value="Genomic_DNA"/>
</dbReference>
<dbReference type="RefSeq" id="WP_139173198.1">
    <property type="nucleotide sequence ID" value="NZ_FNNE01000002.1"/>
</dbReference>
<keyword evidence="1" id="KW-0732">Signal</keyword>
<feature type="signal peptide" evidence="1">
    <location>
        <begin position="1"/>
        <end position="18"/>
    </location>
</feature>
<feature type="chain" id="PRO_5011615823" evidence="1">
    <location>
        <begin position="19"/>
        <end position="159"/>
    </location>
</feature>
<dbReference type="Proteomes" id="UP000199675">
    <property type="component" value="Unassembled WGS sequence"/>
</dbReference>
<organism evidence="2 3">
    <name type="scientific">Marinobacter mobilis</name>
    <dbReference type="NCBI Taxonomy" id="488533"/>
    <lineage>
        <taxon>Bacteria</taxon>
        <taxon>Pseudomonadati</taxon>
        <taxon>Pseudomonadota</taxon>
        <taxon>Gammaproteobacteria</taxon>
        <taxon>Pseudomonadales</taxon>
        <taxon>Marinobacteraceae</taxon>
        <taxon>Marinobacter</taxon>
    </lineage>
</organism>
<protein>
    <submittedName>
        <fullName evidence="2">Uncharacterized protein</fullName>
    </submittedName>
</protein>
<keyword evidence="3" id="KW-1185">Reference proteome</keyword>
<evidence type="ECO:0000313" key="2">
    <source>
        <dbReference type="EMBL" id="SDW28845.1"/>
    </source>
</evidence>
<accession>A0A1H2SBA3</accession>
<sequence length="159" mass="17504">MRRILAGMLAIIALSSHADEYRFEDYPATESSSRVVEQLRLPESESGSVFEMFLQRAVGSSPNFAGKYVLTYWGCGTSCQQVAAIDVDSGDVFYPGEGAASNGVCYQLDSALLIVNPIDKEGAEQIPDWFHTYFYEMTDQGFRLLGKTREGLSFDCGAP</sequence>